<proteinExistence type="predicted"/>
<feature type="transmembrane region" description="Helical" evidence="2">
    <location>
        <begin position="12"/>
        <end position="30"/>
    </location>
</feature>
<gene>
    <name evidence="3" type="ORF">CHLNCDRAFT_144664</name>
</gene>
<dbReference type="GeneID" id="17350058"/>
<feature type="compositionally biased region" description="Low complexity" evidence="1">
    <location>
        <begin position="131"/>
        <end position="153"/>
    </location>
</feature>
<organism evidence="4">
    <name type="scientific">Chlorella variabilis</name>
    <name type="common">Green alga</name>
    <dbReference type="NCBI Taxonomy" id="554065"/>
    <lineage>
        <taxon>Eukaryota</taxon>
        <taxon>Viridiplantae</taxon>
        <taxon>Chlorophyta</taxon>
        <taxon>core chlorophytes</taxon>
        <taxon>Trebouxiophyceae</taxon>
        <taxon>Chlorellales</taxon>
        <taxon>Chlorellaceae</taxon>
        <taxon>Chlorella clade</taxon>
        <taxon>Chlorella</taxon>
    </lineage>
</organism>
<dbReference type="EMBL" id="GL433909">
    <property type="protein sequence ID" value="EFN50625.1"/>
    <property type="molecule type" value="Genomic_DNA"/>
</dbReference>
<feature type="transmembrane region" description="Helical" evidence="2">
    <location>
        <begin position="50"/>
        <end position="73"/>
    </location>
</feature>
<evidence type="ECO:0000313" key="4">
    <source>
        <dbReference type="Proteomes" id="UP000008141"/>
    </source>
</evidence>
<keyword evidence="2" id="KW-0472">Membrane</keyword>
<keyword evidence="4" id="KW-1185">Reference proteome</keyword>
<name>E1ZU70_CHLVA</name>
<keyword evidence="2" id="KW-1133">Transmembrane helix</keyword>
<dbReference type="InParanoid" id="E1ZU70"/>
<protein>
    <submittedName>
        <fullName evidence="3">Expressed protein</fullName>
    </submittedName>
</protein>
<sequence>MPGGAGGHAGRSLLLWLGVAILGHALVALFGVLDRWLQVKPSPPLPALRLALLVSLLALVSAAIVDAAARVTGAVPRAGRLRRSDREQQFLRRQGSGKPAPPKCCRISAEGSTSCPQQADSGQVAEDSHLAAQADEASGQQADAGAAVGTAAAPGPSPFQQPSAPTWHRQDSTFVRRPGQPLPPRPELALQRGLSRRVRDLGEGRPQLVYWGALAVTTSLCNKWRHKPPGGGATITAECHEVELPSLEAGVVAAQDADVFIGMHGANMANSWLMRPGSSAIEISPYE</sequence>
<evidence type="ECO:0000313" key="3">
    <source>
        <dbReference type="EMBL" id="EFN50625.1"/>
    </source>
</evidence>
<dbReference type="RefSeq" id="XP_005842745.1">
    <property type="nucleotide sequence ID" value="XM_005842687.1"/>
</dbReference>
<evidence type="ECO:0000256" key="1">
    <source>
        <dbReference type="SAM" id="MobiDB-lite"/>
    </source>
</evidence>
<dbReference type="OrthoDB" id="529273at2759"/>
<feature type="region of interest" description="Disordered" evidence="1">
    <location>
        <begin position="80"/>
        <end position="167"/>
    </location>
</feature>
<dbReference type="Proteomes" id="UP000008141">
    <property type="component" value="Unassembled WGS sequence"/>
</dbReference>
<accession>E1ZU70</accession>
<dbReference type="KEGG" id="cvr:CHLNCDRAFT_144664"/>
<reference evidence="3 4" key="1">
    <citation type="journal article" date="2010" name="Plant Cell">
        <title>The Chlorella variabilis NC64A genome reveals adaptation to photosymbiosis, coevolution with viruses, and cryptic sex.</title>
        <authorList>
            <person name="Blanc G."/>
            <person name="Duncan G."/>
            <person name="Agarkova I."/>
            <person name="Borodovsky M."/>
            <person name="Gurnon J."/>
            <person name="Kuo A."/>
            <person name="Lindquist E."/>
            <person name="Lucas S."/>
            <person name="Pangilinan J."/>
            <person name="Polle J."/>
            <person name="Salamov A."/>
            <person name="Terry A."/>
            <person name="Yamada T."/>
            <person name="Dunigan D.D."/>
            <person name="Grigoriev I.V."/>
            <person name="Claverie J.M."/>
            <person name="Van Etten J.L."/>
        </authorList>
    </citation>
    <scope>NUCLEOTIDE SEQUENCE [LARGE SCALE GENOMIC DNA]</scope>
    <source>
        <strain evidence="3 4">NC64A</strain>
    </source>
</reference>
<keyword evidence="2" id="KW-0812">Transmembrane</keyword>
<dbReference type="AlphaFoldDB" id="E1ZU70"/>
<evidence type="ECO:0000256" key="2">
    <source>
        <dbReference type="SAM" id="Phobius"/>
    </source>
</evidence>
<feature type="compositionally biased region" description="Polar residues" evidence="1">
    <location>
        <begin position="110"/>
        <end position="121"/>
    </location>
</feature>